<dbReference type="GO" id="GO:0003729">
    <property type="term" value="F:mRNA binding"/>
    <property type="evidence" value="ECO:0007669"/>
    <property type="project" value="TreeGrafter"/>
</dbReference>
<feature type="domain" description="RRM" evidence="4">
    <location>
        <begin position="215"/>
        <end position="294"/>
    </location>
</feature>
<dbReference type="AlphaFoldDB" id="A0A0W0FWD7"/>
<dbReference type="PANTHER" id="PTHR48025">
    <property type="entry name" value="OS02G0815200 PROTEIN"/>
    <property type="match status" value="1"/>
</dbReference>
<evidence type="ECO:0000256" key="1">
    <source>
        <dbReference type="ARBA" id="ARBA00022884"/>
    </source>
</evidence>
<keyword evidence="1 2" id="KW-0694">RNA-binding</keyword>
<evidence type="ECO:0000313" key="5">
    <source>
        <dbReference type="EMBL" id="KTB40675.1"/>
    </source>
</evidence>
<organism evidence="5 6">
    <name type="scientific">Moniliophthora roreri</name>
    <name type="common">Frosty pod rot fungus</name>
    <name type="synonym">Monilia roreri</name>
    <dbReference type="NCBI Taxonomy" id="221103"/>
    <lineage>
        <taxon>Eukaryota</taxon>
        <taxon>Fungi</taxon>
        <taxon>Dikarya</taxon>
        <taxon>Basidiomycota</taxon>
        <taxon>Agaricomycotina</taxon>
        <taxon>Agaricomycetes</taxon>
        <taxon>Agaricomycetidae</taxon>
        <taxon>Agaricales</taxon>
        <taxon>Marasmiineae</taxon>
        <taxon>Marasmiaceae</taxon>
        <taxon>Moniliophthora</taxon>
    </lineage>
</organism>
<feature type="domain" description="RRM" evidence="4">
    <location>
        <begin position="81"/>
        <end position="158"/>
    </location>
</feature>
<proteinExistence type="predicted"/>
<name>A0A0W0FWD7_MONRR</name>
<protein>
    <recommendedName>
        <fullName evidence="4">RRM domain-containing protein</fullName>
    </recommendedName>
</protein>
<evidence type="ECO:0000259" key="4">
    <source>
        <dbReference type="PROSITE" id="PS50102"/>
    </source>
</evidence>
<dbReference type="eggNOG" id="ENOG502S8U9">
    <property type="taxonomic scope" value="Eukaryota"/>
</dbReference>
<dbReference type="InterPro" id="IPR035979">
    <property type="entry name" value="RBD_domain_sf"/>
</dbReference>
<accession>A0A0W0FWD7</accession>
<dbReference type="Pfam" id="PF00076">
    <property type="entry name" value="RRM_1"/>
    <property type="match status" value="2"/>
</dbReference>
<dbReference type="Proteomes" id="UP000054988">
    <property type="component" value="Unassembled WGS sequence"/>
</dbReference>
<dbReference type="InterPro" id="IPR050502">
    <property type="entry name" value="Euk_RNA-bind_prot"/>
</dbReference>
<gene>
    <name evidence="5" type="ORF">WG66_6743</name>
</gene>
<dbReference type="EMBL" id="LATX01001563">
    <property type="protein sequence ID" value="KTB40675.1"/>
    <property type="molecule type" value="Genomic_DNA"/>
</dbReference>
<dbReference type="CDD" id="cd00590">
    <property type="entry name" value="RRM_SF"/>
    <property type="match status" value="3"/>
</dbReference>
<dbReference type="SUPFAM" id="SSF54928">
    <property type="entry name" value="RNA-binding domain, RBD"/>
    <property type="match status" value="2"/>
</dbReference>
<dbReference type="InterPro" id="IPR000504">
    <property type="entry name" value="RRM_dom"/>
</dbReference>
<dbReference type="PANTHER" id="PTHR48025:SF1">
    <property type="entry name" value="RRM DOMAIN-CONTAINING PROTEIN"/>
    <property type="match status" value="1"/>
</dbReference>
<dbReference type="SMART" id="SM00360">
    <property type="entry name" value="RRM"/>
    <property type="match status" value="2"/>
</dbReference>
<dbReference type="InterPro" id="IPR012677">
    <property type="entry name" value="Nucleotide-bd_a/b_plait_sf"/>
</dbReference>
<dbReference type="Gene3D" id="3.30.70.330">
    <property type="match status" value="2"/>
</dbReference>
<evidence type="ECO:0000313" key="6">
    <source>
        <dbReference type="Proteomes" id="UP000054988"/>
    </source>
</evidence>
<feature type="compositionally biased region" description="Polar residues" evidence="3">
    <location>
        <begin position="179"/>
        <end position="194"/>
    </location>
</feature>
<dbReference type="GO" id="GO:0005634">
    <property type="term" value="C:nucleus"/>
    <property type="evidence" value="ECO:0007669"/>
    <property type="project" value="TreeGrafter"/>
</dbReference>
<evidence type="ECO:0000256" key="2">
    <source>
        <dbReference type="PROSITE-ProRule" id="PRU00176"/>
    </source>
</evidence>
<sequence>MLHVSDESDGLIWFFSGIGDVRNTSEFRDAIGTHMEITFSTRDAAKKALCMSGYTLGGCSLVVTPVENVEDCTPKRPDERRNLYVLGIPFDLTKAEFTAVFSRYGSVMHCVVLATVDNASRRRGFVVMSTHEEAKRAMMSLTRTQIKGHTIDISWSIVQRSQGFLDGGDRTNLFEPTNAPETTQNESPSTTTISSDDKDRVQTETSFTLVFKPSTTLLVTNLPFILFSQTSDLEPLLHPFGDIKKLEMITLPSPQETTSALVEYVDIVSATEAKESLQGQCYANYRINAEYACLAASMPSPTPSAPEFNDYDGKYPSYNDRNGYNIKSSSIFQGPVRPHSAFAGPTPLAKRPLQDISNSNYLPPHAPHYATHNVFPLKPSITRSSSVNSKWSVDSSHCSSRGQNDFAAYQLHHHPANMYKSRSIYD</sequence>
<comment type="caution">
    <text evidence="5">The sequence shown here is derived from an EMBL/GenBank/DDBJ whole genome shotgun (WGS) entry which is preliminary data.</text>
</comment>
<feature type="region of interest" description="Disordered" evidence="3">
    <location>
        <begin position="169"/>
        <end position="199"/>
    </location>
</feature>
<evidence type="ECO:0000256" key="3">
    <source>
        <dbReference type="SAM" id="MobiDB-lite"/>
    </source>
</evidence>
<reference evidence="5 6" key="1">
    <citation type="submission" date="2015-12" db="EMBL/GenBank/DDBJ databases">
        <title>Draft genome sequence of Moniliophthora roreri, the causal agent of frosty pod rot of cacao.</title>
        <authorList>
            <person name="Aime M.C."/>
            <person name="Diaz-Valderrama J.R."/>
            <person name="Kijpornyongpan T."/>
            <person name="Phillips-Mora W."/>
        </authorList>
    </citation>
    <scope>NUCLEOTIDE SEQUENCE [LARGE SCALE GENOMIC DNA]</scope>
    <source>
        <strain evidence="5 6">MCA 2952</strain>
    </source>
</reference>
<dbReference type="PROSITE" id="PS50102">
    <property type="entry name" value="RRM"/>
    <property type="match status" value="2"/>
</dbReference>